<name>A0A482W315_ASBVE</name>
<evidence type="ECO:0000313" key="18">
    <source>
        <dbReference type="Proteomes" id="UP000292052"/>
    </source>
</evidence>
<keyword evidence="3 14" id="KW-0812">Transmembrane</keyword>
<feature type="domain" description="Fatty acid hydroxylase" evidence="15">
    <location>
        <begin position="2"/>
        <end position="78"/>
    </location>
</feature>
<comment type="caution">
    <text evidence="17">The sequence shown here is derived from an EMBL/GenBank/DDBJ whole genome shotgun (WGS) entry which is preliminary data.</text>
</comment>
<dbReference type="OrthoDB" id="6354873at2759"/>
<dbReference type="GO" id="GO:0005506">
    <property type="term" value="F:iron ion binding"/>
    <property type="evidence" value="ECO:0007669"/>
    <property type="project" value="InterPro"/>
</dbReference>
<dbReference type="GO" id="GO:0006643">
    <property type="term" value="P:membrane lipid metabolic process"/>
    <property type="evidence" value="ECO:0007669"/>
    <property type="project" value="TreeGrafter"/>
</dbReference>
<evidence type="ECO:0000256" key="3">
    <source>
        <dbReference type="ARBA" id="ARBA00022692"/>
    </source>
</evidence>
<evidence type="ECO:0000256" key="9">
    <source>
        <dbReference type="ARBA" id="ARBA00023136"/>
    </source>
</evidence>
<evidence type="ECO:0000256" key="1">
    <source>
        <dbReference type="ARBA" id="ARBA00001962"/>
    </source>
</evidence>
<organism evidence="17 18">
    <name type="scientific">Asbolus verrucosus</name>
    <name type="common">Desert ironclad beetle</name>
    <dbReference type="NCBI Taxonomy" id="1661398"/>
    <lineage>
        <taxon>Eukaryota</taxon>
        <taxon>Metazoa</taxon>
        <taxon>Ecdysozoa</taxon>
        <taxon>Arthropoda</taxon>
        <taxon>Hexapoda</taxon>
        <taxon>Insecta</taxon>
        <taxon>Pterygota</taxon>
        <taxon>Neoptera</taxon>
        <taxon>Endopterygota</taxon>
        <taxon>Coleoptera</taxon>
        <taxon>Polyphaga</taxon>
        <taxon>Cucujiformia</taxon>
        <taxon>Tenebrionidae</taxon>
        <taxon>Pimeliinae</taxon>
        <taxon>Asbolus</taxon>
    </lineage>
</organism>
<dbReference type="PANTHER" id="PTHR21624">
    <property type="entry name" value="STEROL DESATURASE-RELATED PROTEIN"/>
    <property type="match status" value="1"/>
</dbReference>
<evidence type="ECO:0000256" key="13">
    <source>
        <dbReference type="ARBA" id="ARBA00047556"/>
    </source>
</evidence>
<dbReference type="EMBL" id="QDEB01038687">
    <property type="protein sequence ID" value="RZC38948.1"/>
    <property type="molecule type" value="Genomic_DNA"/>
</dbReference>
<evidence type="ECO:0000256" key="7">
    <source>
        <dbReference type="ARBA" id="ARBA00023004"/>
    </source>
</evidence>
<dbReference type="InterPro" id="IPR006694">
    <property type="entry name" value="Fatty_acid_hydroxylase"/>
</dbReference>
<comment type="similarity">
    <text evidence="10">Belongs to the sterol desaturase family. TMEM195 subfamily.</text>
</comment>
<evidence type="ECO:0000256" key="11">
    <source>
        <dbReference type="ARBA" id="ARBA00039026"/>
    </source>
</evidence>
<comment type="cofactor">
    <cofactor evidence="1">
        <name>Fe cation</name>
        <dbReference type="ChEBI" id="CHEBI:24875"/>
    </cofactor>
</comment>
<keyword evidence="7" id="KW-0408">Iron</keyword>
<comment type="subcellular location">
    <subcellularLocation>
        <location evidence="2">Endoplasmic reticulum membrane</location>
        <topology evidence="2">Multi-pass membrane protein</topology>
    </subcellularLocation>
</comment>
<keyword evidence="8" id="KW-0443">Lipid metabolism</keyword>
<evidence type="ECO:0000256" key="4">
    <source>
        <dbReference type="ARBA" id="ARBA00022824"/>
    </source>
</evidence>
<dbReference type="GO" id="GO:0008610">
    <property type="term" value="P:lipid biosynthetic process"/>
    <property type="evidence" value="ECO:0007669"/>
    <property type="project" value="InterPro"/>
</dbReference>
<proteinExistence type="inferred from homology"/>
<dbReference type="Proteomes" id="UP000292052">
    <property type="component" value="Unassembled WGS sequence"/>
</dbReference>
<gene>
    <name evidence="17" type="ORF">BDFB_004250</name>
</gene>
<evidence type="ECO:0000256" key="6">
    <source>
        <dbReference type="ARBA" id="ARBA00023002"/>
    </source>
</evidence>
<evidence type="ECO:0000256" key="2">
    <source>
        <dbReference type="ARBA" id="ARBA00004477"/>
    </source>
</evidence>
<sequence>IFYLPLAFAIPPAHFITHQQFNLLYQFWIHTKTVKTLGPLEYIFNTPQHHRVHHGANIYCLDKNYGGVLIIWDRIFGTFSEERPGEEIVYGLVLNQPSFDILHLQTFYTVYVAEKFKQMSCWQHKLAAIFYGPSWQPGKPRLGLDEDKIKVVAREKYDVKLPLWCNVYLLIHFCVVVYGFQELAARHMALNPVTVLLFVVYIIASLTTIGMFFDNAPYACILELLRCMILVTAIQRMDFSDVDGTLLLTVEVFFMLSGLFWLLQSVKILQISAKSKKS</sequence>
<feature type="transmembrane region" description="Helical" evidence="14">
    <location>
        <begin position="192"/>
        <end position="210"/>
    </location>
</feature>
<keyword evidence="17" id="KW-0503">Monooxygenase</keyword>
<dbReference type="GO" id="GO:0050479">
    <property type="term" value="F:glyceryl-ether monooxygenase activity"/>
    <property type="evidence" value="ECO:0007669"/>
    <property type="project" value="UniProtKB-EC"/>
</dbReference>
<keyword evidence="4" id="KW-0256">Endoplasmic reticulum</keyword>
<evidence type="ECO:0000256" key="14">
    <source>
        <dbReference type="SAM" id="Phobius"/>
    </source>
</evidence>
<evidence type="ECO:0000313" key="17">
    <source>
        <dbReference type="EMBL" id="RZC38948.1"/>
    </source>
</evidence>
<dbReference type="InterPro" id="IPR056853">
    <property type="entry name" value="AGMP_C"/>
</dbReference>
<dbReference type="Pfam" id="PF04116">
    <property type="entry name" value="FA_hydroxylase"/>
    <property type="match status" value="1"/>
</dbReference>
<accession>A0A482W315</accession>
<evidence type="ECO:0000256" key="8">
    <source>
        <dbReference type="ARBA" id="ARBA00023098"/>
    </source>
</evidence>
<dbReference type="Pfam" id="PF24858">
    <property type="entry name" value="AGMP_C"/>
    <property type="match status" value="1"/>
</dbReference>
<feature type="transmembrane region" description="Helical" evidence="14">
    <location>
        <begin position="246"/>
        <end position="263"/>
    </location>
</feature>
<keyword evidence="6" id="KW-0560">Oxidoreductase</keyword>
<feature type="domain" description="Alkylglycerol monooxygenase C-terminal" evidence="16">
    <location>
        <begin position="165"/>
        <end position="239"/>
    </location>
</feature>
<keyword evidence="5 14" id="KW-1133">Transmembrane helix</keyword>
<keyword evidence="9 14" id="KW-0472">Membrane</keyword>
<feature type="non-terminal residue" evidence="17">
    <location>
        <position position="1"/>
    </location>
</feature>
<protein>
    <recommendedName>
        <fullName evidence="12">Alkylglycerol monooxygenase</fullName>
        <ecNumber evidence="11">1.14.16.5</ecNumber>
    </recommendedName>
</protein>
<keyword evidence="18" id="KW-1185">Reference proteome</keyword>
<dbReference type="PANTHER" id="PTHR21624:SF1">
    <property type="entry name" value="ALKYLGLYCEROL MONOOXYGENASE"/>
    <property type="match status" value="1"/>
</dbReference>
<comment type="catalytic activity">
    <reaction evidence="13">
        <text>1-O-(1,2-saturated-alkyl)-sn-glycerol + (6R)-L-erythro-5,6,7,8-tetrahydrobiopterin + O2 = a 1-(1-hydroxyalkyl)-sn-glycerol + (6R)-L-erythro-6,7-dihydrobiopterin + H2O</text>
        <dbReference type="Rhea" id="RHEA:36255"/>
        <dbReference type="ChEBI" id="CHEBI:15377"/>
        <dbReference type="ChEBI" id="CHEBI:15379"/>
        <dbReference type="ChEBI" id="CHEBI:43120"/>
        <dbReference type="ChEBI" id="CHEBI:59560"/>
        <dbReference type="ChEBI" id="CHEBI:73418"/>
        <dbReference type="ChEBI" id="CHEBI:83957"/>
        <dbReference type="EC" id="1.14.16.5"/>
    </reaction>
</comment>
<dbReference type="AlphaFoldDB" id="A0A482W315"/>
<evidence type="ECO:0000256" key="12">
    <source>
        <dbReference type="ARBA" id="ARBA00040992"/>
    </source>
</evidence>
<dbReference type="EC" id="1.14.16.5" evidence="11"/>
<reference evidence="17 18" key="1">
    <citation type="submission" date="2017-03" db="EMBL/GenBank/DDBJ databases">
        <title>Genome of the blue death feigning beetle - Asbolus verrucosus.</title>
        <authorList>
            <person name="Rider S.D."/>
        </authorList>
    </citation>
    <scope>NUCLEOTIDE SEQUENCE [LARGE SCALE GENOMIC DNA]</scope>
    <source>
        <strain evidence="17">Butters</strain>
        <tissue evidence="17">Head and leg muscle</tissue>
    </source>
</reference>
<evidence type="ECO:0000256" key="5">
    <source>
        <dbReference type="ARBA" id="ARBA00022989"/>
    </source>
</evidence>
<feature type="transmembrane region" description="Helical" evidence="14">
    <location>
        <begin position="161"/>
        <end position="180"/>
    </location>
</feature>
<evidence type="ECO:0000259" key="16">
    <source>
        <dbReference type="Pfam" id="PF24858"/>
    </source>
</evidence>
<dbReference type="InterPro" id="IPR051689">
    <property type="entry name" value="Sterol_desaturase/TMEM195"/>
</dbReference>
<dbReference type="GO" id="GO:0005789">
    <property type="term" value="C:endoplasmic reticulum membrane"/>
    <property type="evidence" value="ECO:0007669"/>
    <property type="project" value="UniProtKB-SubCell"/>
</dbReference>
<dbReference type="STRING" id="1661398.A0A482W315"/>
<evidence type="ECO:0000259" key="15">
    <source>
        <dbReference type="Pfam" id="PF04116"/>
    </source>
</evidence>
<evidence type="ECO:0000256" key="10">
    <source>
        <dbReference type="ARBA" id="ARBA00038190"/>
    </source>
</evidence>